<keyword evidence="3" id="KW-1185">Reference proteome</keyword>
<evidence type="ECO:0000256" key="1">
    <source>
        <dbReference type="SAM" id="MobiDB-lite"/>
    </source>
</evidence>
<evidence type="ECO:0000313" key="3">
    <source>
        <dbReference type="Proteomes" id="UP001630127"/>
    </source>
</evidence>
<feature type="region of interest" description="Disordered" evidence="1">
    <location>
        <begin position="1"/>
        <end position="46"/>
    </location>
</feature>
<gene>
    <name evidence="2" type="ORF">ACH5RR_021315</name>
</gene>
<dbReference type="AlphaFoldDB" id="A0ABD2ZIQ9"/>
<name>A0ABD2ZIQ9_9GENT</name>
<sequence>MGKREKKLKSTNIRNQLEEETTPSQTVVQNNNHNDGNDDDDDAEANEDLSLKIVEKAMLRKCTNANSDTFAGDTSALLVDDEMVKEQEKGGSDKAVVVVDEAIKTNHVEVSDNVVLRKLLVS</sequence>
<evidence type="ECO:0000313" key="2">
    <source>
        <dbReference type="EMBL" id="KAL3518726.1"/>
    </source>
</evidence>
<reference evidence="2 3" key="1">
    <citation type="submission" date="2024-11" db="EMBL/GenBank/DDBJ databases">
        <title>A near-complete genome assembly of Cinchona calisaya.</title>
        <authorList>
            <person name="Lian D.C."/>
            <person name="Zhao X.W."/>
            <person name="Wei L."/>
        </authorList>
    </citation>
    <scope>NUCLEOTIDE SEQUENCE [LARGE SCALE GENOMIC DNA]</scope>
    <source>
        <tissue evidence="2">Nenye</tissue>
    </source>
</reference>
<proteinExistence type="predicted"/>
<feature type="compositionally biased region" description="Acidic residues" evidence="1">
    <location>
        <begin position="37"/>
        <end position="46"/>
    </location>
</feature>
<accession>A0ABD2ZIQ9</accession>
<organism evidence="2 3">
    <name type="scientific">Cinchona calisaya</name>
    <dbReference type="NCBI Taxonomy" id="153742"/>
    <lineage>
        <taxon>Eukaryota</taxon>
        <taxon>Viridiplantae</taxon>
        <taxon>Streptophyta</taxon>
        <taxon>Embryophyta</taxon>
        <taxon>Tracheophyta</taxon>
        <taxon>Spermatophyta</taxon>
        <taxon>Magnoliopsida</taxon>
        <taxon>eudicotyledons</taxon>
        <taxon>Gunneridae</taxon>
        <taxon>Pentapetalae</taxon>
        <taxon>asterids</taxon>
        <taxon>lamiids</taxon>
        <taxon>Gentianales</taxon>
        <taxon>Rubiaceae</taxon>
        <taxon>Cinchonoideae</taxon>
        <taxon>Cinchoneae</taxon>
        <taxon>Cinchona</taxon>
    </lineage>
</organism>
<dbReference type="Proteomes" id="UP001630127">
    <property type="component" value="Unassembled WGS sequence"/>
</dbReference>
<comment type="caution">
    <text evidence="2">The sequence shown here is derived from an EMBL/GenBank/DDBJ whole genome shotgun (WGS) entry which is preliminary data.</text>
</comment>
<dbReference type="EMBL" id="JBJUIK010000009">
    <property type="protein sequence ID" value="KAL3518726.1"/>
    <property type="molecule type" value="Genomic_DNA"/>
</dbReference>
<protein>
    <submittedName>
        <fullName evidence="2">Uncharacterized protein</fullName>
    </submittedName>
</protein>